<dbReference type="Pfam" id="PF07995">
    <property type="entry name" value="GSDH"/>
    <property type="match status" value="1"/>
</dbReference>
<protein>
    <submittedName>
        <fullName evidence="3">PKD domain-containing protein</fullName>
    </submittedName>
</protein>
<dbReference type="SMART" id="SM00089">
    <property type="entry name" value="PKD"/>
    <property type="match status" value="1"/>
</dbReference>
<gene>
    <name evidence="3" type="ORF">SAMN02745146_0373</name>
</gene>
<dbReference type="Pfam" id="PF18911">
    <property type="entry name" value="PKD_4"/>
    <property type="match status" value="1"/>
</dbReference>
<dbReference type="InterPro" id="IPR035986">
    <property type="entry name" value="PKD_dom_sf"/>
</dbReference>
<organism evidence="3 4">
    <name type="scientific">Hymenobacter daecheongensis DSM 21074</name>
    <dbReference type="NCBI Taxonomy" id="1121955"/>
    <lineage>
        <taxon>Bacteria</taxon>
        <taxon>Pseudomonadati</taxon>
        <taxon>Bacteroidota</taxon>
        <taxon>Cytophagia</taxon>
        <taxon>Cytophagales</taxon>
        <taxon>Hymenobacteraceae</taxon>
        <taxon>Hymenobacter</taxon>
    </lineage>
</organism>
<dbReference type="InterPro" id="IPR022409">
    <property type="entry name" value="PKD/Chitinase_dom"/>
</dbReference>
<reference evidence="3 4" key="1">
    <citation type="submission" date="2016-11" db="EMBL/GenBank/DDBJ databases">
        <authorList>
            <person name="Jaros S."/>
            <person name="Januszkiewicz K."/>
            <person name="Wedrychowicz H."/>
        </authorList>
    </citation>
    <scope>NUCLEOTIDE SEQUENCE [LARGE SCALE GENOMIC DNA]</scope>
    <source>
        <strain evidence="3 4">DSM 21074</strain>
    </source>
</reference>
<dbReference type="InterPro" id="IPR011042">
    <property type="entry name" value="6-blade_b-propeller_TolB-like"/>
</dbReference>
<feature type="signal peptide" evidence="1">
    <location>
        <begin position="1"/>
        <end position="23"/>
    </location>
</feature>
<accession>A0A1M6MRA4</accession>
<evidence type="ECO:0000259" key="2">
    <source>
        <dbReference type="PROSITE" id="PS50093"/>
    </source>
</evidence>
<dbReference type="PANTHER" id="PTHR19328">
    <property type="entry name" value="HEDGEHOG-INTERACTING PROTEIN"/>
    <property type="match status" value="1"/>
</dbReference>
<keyword evidence="4" id="KW-1185">Reference proteome</keyword>
<dbReference type="Proteomes" id="UP000184418">
    <property type="component" value="Unassembled WGS sequence"/>
</dbReference>
<dbReference type="RefSeq" id="WP_159437497.1">
    <property type="nucleotide sequence ID" value="NZ_FQYN01000016.1"/>
</dbReference>
<keyword evidence="1" id="KW-0732">Signal</keyword>
<dbReference type="PROSITE" id="PS50093">
    <property type="entry name" value="PKD"/>
    <property type="match status" value="1"/>
</dbReference>
<name>A0A1M6MRA4_9BACT</name>
<sequence length="1335" mass="138428">MRLRLYILLLLALLSGRAGQAQAPPAGFTSTVVSSGWNEAVGLTFTKTGDKMFVWERPGRVWVVVGGQRQLVLDISPEVGGWHDHGLLGFALDPNFDSNGFMYLLYTVDRHHLLNFGTPAYSATTNEYFNATIGRLTRYTATPAGTGYTVDPASRRILLGATKSTGIPSLTYSHLVGSLVFGTDGTLLVSTGDGAHPAPDAGSFGESYYAQALADGILRPKENVGSLRAQLVDCLNGKILRLDPATGQGIPSNPFYDAAAPDAPRSKVWAMGTRNPFRMNLRPGTGSPDPAAANPGVLYVGDVGACCWEEVSVVDRPRVNLGWPLFEGLIFNDDFTSANVYNRDALNPLFNTGGCTQEFFYFYQLIKQATPSGTATFTNPCDNTKTIPATVPTFVHTRPLLDWGHPDGPARTGAFNGQTATTPNVGAAGSPVSGTQFGGIAAVGGVFYPYNDFPAPFGNSYFFGDYGGGWIRSLTVNSANQPSAVNNFVNSGAVPVAFAVSPAETGLFYVNFSPSEIRKISSNTPGTPPPVAVISADNTFGPGPLSVQFTGSGSTPGTGLTYLWDFGDGTPTSSAVNPAHTFFPPSSAPVRYTVTLTVRNAQNVSNQATLAISVNNTPPQVTITSPAAGTRYPLTGNTTYELRATVTDAEHTPAQLRYQWQTILHHDTHQHPNPIDPTPQTTTTLEPNGCGAETYYYRITLTVTDAAGLATTREVRLDPDCTTLPSFTLVNADTDHGMQALSNGAVLNLAALPTRNLNIRANIPPAGTGSVVFSLSGAQSRSQTENVPPYALFSDSNGDYNAWTPAVGTYSLTATPYSGAGGTGTPGTPLSVSFSVTDGGTPGPFTLSTPVSGTGTVSRNPDAATYASGTGVTLTASPGSGQQFTGWSGDVTSTANPLTVTMSANRTITATFVPLPTGGQAVTSFTLINADSDQPLQALSNGAVLNLATLPTQNLNLRANTSPAAVGSVVLALSGAQARTQTETSPPYALFGDAGGDYNAWTPAVGSYSLTATPYSSPGGTGTPGTPLTISFSVTDGGTPGPFTLSTPVSGTGTVSRNPDAATYASGTGVTLTASPGSGQQFTGWSGDVTSTANPLTVTMSANRTITATFAPLPTGGQAVTSFTLIDADAQLPVRELLANDVLNLAALPTRNLNVRANTSPATVGSVRLTLSGALARTQTETSPPYALFGDNAGIYGAWAAAVGTYSLTATPFTGAGASGTAGTPLTRSFSVTDTAPPAARPLAAGAARISMGAAYPNPSPTGRYLLSLPAPVPEATLSYILLSPLGNQLAQGTLAVAPGSTRTLLDVSALHLPVGLYYLRLQGSQGQVRYKLMR</sequence>
<dbReference type="InterPro" id="IPR000601">
    <property type="entry name" value="PKD_dom"/>
</dbReference>
<dbReference type="CDD" id="cd00146">
    <property type="entry name" value="PKD"/>
    <property type="match status" value="1"/>
</dbReference>
<evidence type="ECO:0000313" key="4">
    <source>
        <dbReference type="Proteomes" id="UP000184418"/>
    </source>
</evidence>
<feature type="chain" id="PRO_5012252004" evidence="1">
    <location>
        <begin position="24"/>
        <end position="1335"/>
    </location>
</feature>
<dbReference type="InterPro" id="IPR044060">
    <property type="entry name" value="Bacterial_rp_domain"/>
</dbReference>
<dbReference type="InterPro" id="IPR013783">
    <property type="entry name" value="Ig-like_fold"/>
</dbReference>
<dbReference type="SUPFAM" id="SSF49299">
    <property type="entry name" value="PKD domain"/>
    <property type="match status" value="1"/>
</dbReference>
<evidence type="ECO:0000256" key="1">
    <source>
        <dbReference type="SAM" id="SignalP"/>
    </source>
</evidence>
<proteinExistence type="predicted"/>
<dbReference type="SUPFAM" id="SSF50952">
    <property type="entry name" value="Soluble quinoprotein glucose dehydrogenase"/>
    <property type="match status" value="1"/>
</dbReference>
<evidence type="ECO:0000313" key="3">
    <source>
        <dbReference type="EMBL" id="SHJ86045.1"/>
    </source>
</evidence>
<dbReference type="Gene3D" id="2.120.10.30">
    <property type="entry name" value="TolB, C-terminal domain"/>
    <property type="match status" value="1"/>
</dbReference>
<dbReference type="Pfam" id="PF18998">
    <property type="entry name" value="Flg_new_2"/>
    <property type="match status" value="2"/>
</dbReference>
<dbReference type="STRING" id="1121955.SAMN02745146_0373"/>
<feature type="domain" description="PKD" evidence="2">
    <location>
        <begin position="530"/>
        <end position="617"/>
    </location>
</feature>
<dbReference type="PANTHER" id="PTHR19328:SF13">
    <property type="entry name" value="HIPL1 PROTEIN"/>
    <property type="match status" value="1"/>
</dbReference>
<dbReference type="Gene3D" id="2.60.40.10">
    <property type="entry name" value="Immunoglobulins"/>
    <property type="match status" value="2"/>
</dbReference>
<dbReference type="EMBL" id="FQYN01000016">
    <property type="protein sequence ID" value="SHJ86045.1"/>
    <property type="molecule type" value="Genomic_DNA"/>
</dbReference>
<dbReference type="InterPro" id="IPR011041">
    <property type="entry name" value="Quinoprot_gluc/sorb_DH_b-prop"/>
</dbReference>
<dbReference type="OrthoDB" id="9770043at2"/>
<dbReference type="InterPro" id="IPR012938">
    <property type="entry name" value="Glc/Sorbosone_DH"/>
</dbReference>